<dbReference type="AlphaFoldDB" id="A0A0K0DF90"/>
<dbReference type="Proteomes" id="UP000035642">
    <property type="component" value="Unassembled WGS sequence"/>
</dbReference>
<sequence>MLRCLHVLCCSIRFIVLKPSPTKMVWFFFMVLDRQSHPKWRLTCNKCSSVVSMFEGAVKFRVMETSCPHCQAQIINVDYKVSYRFKWGKNYSD</sequence>
<accession>A0A0K0DF90</accession>
<dbReference type="STRING" id="6313.A0A0K0DF90"/>
<name>A0A0K0DF90_ANGCA</name>
<keyword evidence="1" id="KW-1185">Reference proteome</keyword>
<organism evidence="1 2">
    <name type="scientific">Angiostrongylus cantonensis</name>
    <name type="common">Rat lungworm</name>
    <dbReference type="NCBI Taxonomy" id="6313"/>
    <lineage>
        <taxon>Eukaryota</taxon>
        <taxon>Metazoa</taxon>
        <taxon>Ecdysozoa</taxon>
        <taxon>Nematoda</taxon>
        <taxon>Chromadorea</taxon>
        <taxon>Rhabditida</taxon>
        <taxon>Rhabditina</taxon>
        <taxon>Rhabditomorpha</taxon>
        <taxon>Strongyloidea</taxon>
        <taxon>Metastrongylidae</taxon>
        <taxon>Angiostrongylus</taxon>
    </lineage>
</organism>
<proteinExistence type="predicted"/>
<protein>
    <submittedName>
        <fullName evidence="2">Ovule protein</fullName>
    </submittedName>
</protein>
<reference evidence="2" key="2">
    <citation type="submission" date="2017-02" db="UniProtKB">
        <authorList>
            <consortium name="WormBaseParasite"/>
        </authorList>
    </citation>
    <scope>IDENTIFICATION</scope>
</reference>
<evidence type="ECO:0000313" key="2">
    <source>
        <dbReference type="WBParaSite" id="ACAC_0000961401-mRNA-1"/>
    </source>
</evidence>
<dbReference type="WBParaSite" id="ACAC_0000961401-mRNA-1">
    <property type="protein sequence ID" value="ACAC_0000961401-mRNA-1"/>
    <property type="gene ID" value="ACAC_0000961401"/>
</dbReference>
<reference evidence="1" key="1">
    <citation type="submission" date="2012-09" db="EMBL/GenBank/DDBJ databases">
        <authorList>
            <person name="Martin A.A."/>
        </authorList>
    </citation>
    <scope>NUCLEOTIDE SEQUENCE</scope>
</reference>
<evidence type="ECO:0000313" key="1">
    <source>
        <dbReference type="Proteomes" id="UP000035642"/>
    </source>
</evidence>